<dbReference type="InterPro" id="IPR029063">
    <property type="entry name" value="SAM-dependent_MTases_sf"/>
</dbReference>
<dbReference type="NCBIfam" id="TIGR02467">
    <property type="entry name" value="CbiE"/>
    <property type="match status" value="1"/>
</dbReference>
<comment type="caution">
    <text evidence="7">The sequence shown here is derived from an EMBL/GenBank/DDBJ whole genome shotgun (WGS) entry which is preliminary data.</text>
</comment>
<organism evidence="7 8">
    <name type="scientific">Anaeromassilibacillus senegalensis</name>
    <dbReference type="NCBI Taxonomy" id="1673717"/>
    <lineage>
        <taxon>Bacteria</taxon>
        <taxon>Bacillati</taxon>
        <taxon>Bacillota</taxon>
        <taxon>Clostridia</taxon>
        <taxon>Eubacteriales</taxon>
        <taxon>Acutalibacteraceae</taxon>
        <taxon>Anaeromassilibacillus</taxon>
    </lineage>
</organism>
<name>A0ABS9MJI0_9FIRM</name>
<keyword evidence="5" id="KW-0949">S-adenosyl-L-methionine</keyword>
<keyword evidence="4" id="KW-0808">Transferase</keyword>
<sequence length="403" mass="43217">MAKKIWLVGIGMGNRDTLTIGAWNILKNCDCLIGAQRMLDAFPELTCRRFAATAPEKIAAYLQEHPEFQTIGVVFSGDVGFYSGAKKLRSLFPEHLIEECCGISTVAYLCAKLHTPWEDVRLVSAHGQACNLAGEVRTHEKVFVLAGKVSAQELCKALCRAGLGGVTVSVGERLSYPGEAITTGPAERLSGQTFDPLSALLIQNPAPLSNDTLAFGLPDERFIRGNTPMTKSEVRCISLSRLRLQRESIAWDIGAGTGSVSIEMALQAARGMVYAVEKDADACQLIEQNRRQFACTNLRVVHGAAPEVLDGLPAPDCVFVGGSGGNIDEILRLALQRNPYVRVVINAITLETVAASMQALEALGFVDVAVSQITASRAKRAGGYHMMLGQNPVYILSGQGAGL</sequence>
<dbReference type="PANTHER" id="PTHR43182">
    <property type="entry name" value="COBALT-PRECORRIN-6B C(15)-METHYLTRANSFERASE (DECARBOXYLATING)"/>
    <property type="match status" value="1"/>
</dbReference>
<gene>
    <name evidence="7" type="primary">cbiT</name>
    <name evidence="7" type="ORF">L0P57_08435</name>
</gene>
<evidence type="ECO:0000313" key="7">
    <source>
        <dbReference type="EMBL" id="MCG4610959.1"/>
    </source>
</evidence>
<dbReference type="NCBIfam" id="TIGR02469">
    <property type="entry name" value="CbiT"/>
    <property type="match status" value="1"/>
</dbReference>
<dbReference type="Gene3D" id="3.30.950.10">
    <property type="entry name" value="Methyltransferase, Cobalt-precorrin-4 Transmethylase, Domain 2"/>
    <property type="match status" value="1"/>
</dbReference>
<evidence type="ECO:0000313" key="8">
    <source>
        <dbReference type="Proteomes" id="UP001298681"/>
    </source>
</evidence>
<reference evidence="7 8" key="1">
    <citation type="submission" date="2022-01" db="EMBL/GenBank/DDBJ databases">
        <title>Collection of gut derived symbiotic bacterial strains cultured from healthy donors.</title>
        <authorList>
            <person name="Lin H."/>
            <person name="Kohout C."/>
            <person name="Waligurski E."/>
            <person name="Pamer E.G."/>
        </authorList>
    </citation>
    <scope>NUCLEOTIDE SEQUENCE [LARGE SCALE GENOMIC DNA]</scope>
    <source>
        <strain evidence="7 8">DFI.7.58</strain>
    </source>
</reference>
<dbReference type="Gene3D" id="3.40.1010.10">
    <property type="entry name" value="Cobalt-precorrin-4 Transmethylase, Domain 1"/>
    <property type="match status" value="1"/>
</dbReference>
<dbReference type="SUPFAM" id="SSF53335">
    <property type="entry name" value="S-adenosyl-L-methionine-dependent methyltransferases"/>
    <property type="match status" value="1"/>
</dbReference>
<evidence type="ECO:0000256" key="3">
    <source>
        <dbReference type="ARBA" id="ARBA00022603"/>
    </source>
</evidence>
<dbReference type="EMBL" id="JAKNHQ010000010">
    <property type="protein sequence ID" value="MCG4610959.1"/>
    <property type="molecule type" value="Genomic_DNA"/>
</dbReference>
<comment type="pathway">
    <text evidence="1">Cofactor biosynthesis; adenosylcobalamin biosynthesis.</text>
</comment>
<accession>A0ABS9MJI0</accession>
<dbReference type="InterPro" id="IPR014008">
    <property type="entry name" value="Cbl_synth_MTase_CbiT"/>
</dbReference>
<dbReference type="CDD" id="cd02440">
    <property type="entry name" value="AdoMet_MTases"/>
    <property type="match status" value="1"/>
</dbReference>
<dbReference type="InterPro" id="IPR035996">
    <property type="entry name" value="4pyrrol_Methylase_sf"/>
</dbReference>
<dbReference type="CDD" id="cd11644">
    <property type="entry name" value="Precorrin-6Y-MT"/>
    <property type="match status" value="1"/>
</dbReference>
<dbReference type="InterPro" id="IPR000878">
    <property type="entry name" value="4pyrrol_Mease"/>
</dbReference>
<dbReference type="RefSeq" id="WP_237966818.1">
    <property type="nucleotide sequence ID" value="NZ_JAKNHQ010000010.1"/>
</dbReference>
<dbReference type="InterPro" id="IPR012818">
    <property type="entry name" value="CbiE"/>
</dbReference>
<dbReference type="InterPro" id="IPR014777">
    <property type="entry name" value="4pyrrole_Mease_sub1"/>
</dbReference>
<dbReference type="InterPro" id="IPR050714">
    <property type="entry name" value="Cobalamin_biosynth_MTase"/>
</dbReference>
<keyword evidence="2" id="KW-0169">Cobalamin biosynthesis</keyword>
<dbReference type="Gene3D" id="3.40.50.150">
    <property type="entry name" value="Vaccinia Virus protein VP39"/>
    <property type="match status" value="1"/>
</dbReference>
<proteinExistence type="predicted"/>
<keyword evidence="3" id="KW-0489">Methyltransferase</keyword>
<protein>
    <submittedName>
        <fullName evidence="7">Precorrin-6Y C5,15-methyltransferase (Decarboxylating) subunit CbiT</fullName>
    </submittedName>
</protein>
<dbReference type="InterPro" id="IPR014776">
    <property type="entry name" value="4pyrrole_Mease_sub2"/>
</dbReference>
<dbReference type="Pfam" id="PF00590">
    <property type="entry name" value="TP_methylase"/>
    <property type="match status" value="1"/>
</dbReference>
<dbReference type="InterPro" id="IPR006365">
    <property type="entry name" value="Cbl_synth_CobL"/>
</dbReference>
<evidence type="ECO:0000259" key="6">
    <source>
        <dbReference type="Pfam" id="PF00590"/>
    </source>
</evidence>
<dbReference type="SUPFAM" id="SSF53790">
    <property type="entry name" value="Tetrapyrrole methylase"/>
    <property type="match status" value="1"/>
</dbReference>
<dbReference type="PIRSF" id="PIRSF036428">
    <property type="entry name" value="CobL"/>
    <property type="match status" value="1"/>
</dbReference>
<dbReference type="Proteomes" id="UP001298681">
    <property type="component" value="Unassembled WGS sequence"/>
</dbReference>
<evidence type="ECO:0000256" key="2">
    <source>
        <dbReference type="ARBA" id="ARBA00022573"/>
    </source>
</evidence>
<evidence type="ECO:0000256" key="5">
    <source>
        <dbReference type="ARBA" id="ARBA00022691"/>
    </source>
</evidence>
<evidence type="ECO:0000256" key="1">
    <source>
        <dbReference type="ARBA" id="ARBA00004953"/>
    </source>
</evidence>
<evidence type="ECO:0000256" key="4">
    <source>
        <dbReference type="ARBA" id="ARBA00022679"/>
    </source>
</evidence>
<dbReference type="PANTHER" id="PTHR43182:SF1">
    <property type="entry name" value="COBALT-PRECORRIN-7 C(5)-METHYLTRANSFERASE"/>
    <property type="match status" value="1"/>
</dbReference>
<feature type="domain" description="Tetrapyrrole methylase" evidence="6">
    <location>
        <begin position="4"/>
        <end position="189"/>
    </location>
</feature>
<keyword evidence="8" id="KW-1185">Reference proteome</keyword>